<dbReference type="Gene3D" id="6.20.240.60">
    <property type="match status" value="1"/>
</dbReference>
<gene>
    <name evidence="4" type="ORF">DFQ00_11889</name>
</gene>
<feature type="domain" description="Cell wall hydrolase SleB" evidence="3">
    <location>
        <begin position="275"/>
        <end position="372"/>
    </location>
</feature>
<keyword evidence="1" id="KW-0812">Transmembrane</keyword>
<keyword evidence="1" id="KW-1133">Transmembrane helix</keyword>
<name>A0A2V4UZP1_PAEBA</name>
<dbReference type="Pfam" id="PF01471">
    <property type="entry name" value="PG_binding_1"/>
    <property type="match status" value="1"/>
</dbReference>
<evidence type="ECO:0000313" key="4">
    <source>
        <dbReference type="EMBL" id="PYE45657.1"/>
    </source>
</evidence>
<dbReference type="Gene3D" id="1.10.10.2520">
    <property type="entry name" value="Cell wall hydrolase SleB, domain 1"/>
    <property type="match status" value="1"/>
</dbReference>
<reference evidence="4 5" key="1">
    <citation type="submission" date="2018-06" db="EMBL/GenBank/DDBJ databases">
        <title>Genomic Encyclopedia of Type Strains, Phase III (KMG-III): the genomes of soil and plant-associated and newly described type strains.</title>
        <authorList>
            <person name="Whitman W."/>
        </authorList>
    </citation>
    <scope>NUCLEOTIDE SEQUENCE [LARGE SCALE GENOMIC DNA]</scope>
    <source>
        <strain evidence="4 5">CECT 7022</strain>
    </source>
</reference>
<dbReference type="AlphaFoldDB" id="A0A2V4UZP1"/>
<evidence type="ECO:0000259" key="3">
    <source>
        <dbReference type="Pfam" id="PF07486"/>
    </source>
</evidence>
<dbReference type="EMBL" id="QJSW01000018">
    <property type="protein sequence ID" value="PYE45657.1"/>
    <property type="molecule type" value="Genomic_DNA"/>
</dbReference>
<evidence type="ECO:0000256" key="1">
    <source>
        <dbReference type="SAM" id="Phobius"/>
    </source>
</evidence>
<dbReference type="Gene3D" id="1.10.101.10">
    <property type="entry name" value="PGBD-like superfamily/PGBD"/>
    <property type="match status" value="1"/>
</dbReference>
<sequence length="374" mass="40976">MMNKNRFEMDQTLVMNVSREKNEMNTESIKEIKSEGIIDEKKKSNEQHSVYEIARVDEEAGINVVCRYNDNMKGSEMGSDYAGCDVIDLTPVKELQQDVYHVKKTNYLRSSCKEAKLEINQGKPGLVDLQDLSPSTDIDVMQQITVSRKVTHGRGRKSGKRAGRISMLLGACAMTLGLTVAAPSAGAQKLEQGIRSEHVVQLQEQLSELGYFDAGVTGYYGTITKSAVLEFQQAQGLSADGVAGPITLERLNQKVKAEGATLRQLAKLIHGEARGESFEGQVAVGAVVLNRVQSGEFPSSISEVIFQKGQFTAVDDGQFNLKPTATSFKAARQALNGADPTNGALYYYNPKIATSEWSKSRPTLLTIGQHDFTR</sequence>
<dbReference type="SUPFAM" id="SSF47090">
    <property type="entry name" value="PGBD-like"/>
    <property type="match status" value="1"/>
</dbReference>
<protein>
    <submittedName>
        <fullName evidence="4">Spore cortex-lytic enzyme</fullName>
    </submittedName>
</protein>
<dbReference type="InterPro" id="IPR036365">
    <property type="entry name" value="PGBD-like_sf"/>
</dbReference>
<evidence type="ECO:0000313" key="5">
    <source>
        <dbReference type="Proteomes" id="UP000247790"/>
    </source>
</evidence>
<accession>A0A2V4UZP1</accession>
<comment type="caution">
    <text evidence="4">The sequence shown here is derived from an EMBL/GenBank/DDBJ whole genome shotgun (WGS) entry which is preliminary data.</text>
</comment>
<evidence type="ECO:0000259" key="2">
    <source>
        <dbReference type="Pfam" id="PF01471"/>
    </source>
</evidence>
<feature type="domain" description="Peptidoglycan binding-like" evidence="2">
    <location>
        <begin position="196"/>
        <end position="251"/>
    </location>
</feature>
<dbReference type="Pfam" id="PF07486">
    <property type="entry name" value="Hydrolase_2"/>
    <property type="match status" value="1"/>
</dbReference>
<dbReference type="InterPro" id="IPR036366">
    <property type="entry name" value="PGBDSf"/>
</dbReference>
<dbReference type="GO" id="GO:0016787">
    <property type="term" value="F:hydrolase activity"/>
    <property type="evidence" value="ECO:0007669"/>
    <property type="project" value="InterPro"/>
</dbReference>
<dbReference type="InterPro" id="IPR011105">
    <property type="entry name" value="Cell_wall_hydrolase_SleB"/>
</dbReference>
<dbReference type="Proteomes" id="UP000247790">
    <property type="component" value="Unassembled WGS sequence"/>
</dbReference>
<proteinExistence type="predicted"/>
<dbReference type="InterPro" id="IPR002477">
    <property type="entry name" value="Peptidoglycan-bd-like"/>
</dbReference>
<dbReference type="InterPro" id="IPR042047">
    <property type="entry name" value="SleB_dom1"/>
</dbReference>
<keyword evidence="1" id="KW-0472">Membrane</keyword>
<organism evidence="4 5">
    <name type="scientific">Paenibacillus barcinonensis</name>
    <dbReference type="NCBI Taxonomy" id="198119"/>
    <lineage>
        <taxon>Bacteria</taxon>
        <taxon>Bacillati</taxon>
        <taxon>Bacillota</taxon>
        <taxon>Bacilli</taxon>
        <taxon>Bacillales</taxon>
        <taxon>Paenibacillaceae</taxon>
        <taxon>Paenibacillus</taxon>
    </lineage>
</organism>
<feature type="transmembrane region" description="Helical" evidence="1">
    <location>
        <begin position="165"/>
        <end position="186"/>
    </location>
</feature>